<comment type="function">
    <text evidence="9">Part of the tripartite ATP-independent periplasmic (TRAP) transport system.</text>
</comment>
<evidence type="ECO:0000256" key="7">
    <source>
        <dbReference type="ARBA" id="ARBA00023136"/>
    </source>
</evidence>
<evidence type="ECO:0000256" key="6">
    <source>
        <dbReference type="ARBA" id="ARBA00022989"/>
    </source>
</evidence>
<evidence type="ECO:0000313" key="11">
    <source>
        <dbReference type="EMBL" id="SNZ20623.1"/>
    </source>
</evidence>
<dbReference type="InterPro" id="IPR007387">
    <property type="entry name" value="TRAP_DctQ"/>
</dbReference>
<dbReference type="PANTHER" id="PTHR35011:SF2">
    <property type="entry name" value="2,3-DIKETO-L-GULONATE TRAP TRANSPORTER SMALL PERMEASE PROTEIN YIAM"/>
    <property type="match status" value="1"/>
</dbReference>
<organism evidence="11 12">
    <name type="scientific">Cohaesibacter gelatinilyticus</name>
    <dbReference type="NCBI Taxonomy" id="372072"/>
    <lineage>
        <taxon>Bacteria</taxon>
        <taxon>Pseudomonadati</taxon>
        <taxon>Pseudomonadota</taxon>
        <taxon>Alphaproteobacteria</taxon>
        <taxon>Hyphomicrobiales</taxon>
        <taxon>Cohaesibacteraceae</taxon>
    </lineage>
</organism>
<comment type="subunit">
    <text evidence="9">The complex comprises the extracytoplasmic solute receptor protein and the two transmembrane proteins.</text>
</comment>
<feature type="transmembrane region" description="Helical" evidence="9">
    <location>
        <begin position="43"/>
        <end position="64"/>
    </location>
</feature>
<reference evidence="11 12" key="1">
    <citation type="submission" date="2017-09" db="EMBL/GenBank/DDBJ databases">
        <authorList>
            <person name="Ehlers B."/>
            <person name="Leendertz F.H."/>
        </authorList>
    </citation>
    <scope>NUCLEOTIDE SEQUENCE [LARGE SCALE GENOMIC DNA]</scope>
    <source>
        <strain evidence="11 12">DSM 18289</strain>
    </source>
</reference>
<feature type="transmembrane region" description="Helical" evidence="9">
    <location>
        <begin position="127"/>
        <end position="146"/>
    </location>
</feature>
<evidence type="ECO:0000256" key="8">
    <source>
        <dbReference type="ARBA" id="ARBA00038436"/>
    </source>
</evidence>
<evidence type="ECO:0000256" key="5">
    <source>
        <dbReference type="ARBA" id="ARBA00022692"/>
    </source>
</evidence>
<evidence type="ECO:0000259" key="10">
    <source>
        <dbReference type="Pfam" id="PF04290"/>
    </source>
</evidence>
<keyword evidence="4 9" id="KW-0997">Cell inner membrane</keyword>
<dbReference type="InterPro" id="IPR055348">
    <property type="entry name" value="DctQ"/>
</dbReference>
<keyword evidence="12" id="KW-1185">Reference proteome</keyword>
<keyword evidence="7 9" id="KW-0472">Membrane</keyword>
<dbReference type="GO" id="GO:0022857">
    <property type="term" value="F:transmembrane transporter activity"/>
    <property type="evidence" value="ECO:0007669"/>
    <property type="project" value="UniProtKB-UniRule"/>
</dbReference>
<dbReference type="RefSeq" id="WP_097154988.1">
    <property type="nucleotide sequence ID" value="NZ_OBEL01000005.1"/>
</dbReference>
<evidence type="ECO:0000256" key="9">
    <source>
        <dbReference type="RuleBase" id="RU369079"/>
    </source>
</evidence>
<evidence type="ECO:0000256" key="1">
    <source>
        <dbReference type="ARBA" id="ARBA00004429"/>
    </source>
</evidence>
<keyword evidence="3" id="KW-1003">Cell membrane</keyword>
<protein>
    <recommendedName>
        <fullName evidence="9">TRAP transporter small permease protein</fullName>
    </recommendedName>
</protein>
<evidence type="ECO:0000256" key="4">
    <source>
        <dbReference type="ARBA" id="ARBA00022519"/>
    </source>
</evidence>
<dbReference type="PANTHER" id="PTHR35011">
    <property type="entry name" value="2,3-DIKETO-L-GULONATE TRAP TRANSPORTER SMALL PERMEASE PROTEIN YIAM"/>
    <property type="match status" value="1"/>
</dbReference>
<gene>
    <name evidence="11" type="ORF">SAMN06265368_3730</name>
</gene>
<keyword evidence="5 9" id="KW-0812">Transmembrane</keyword>
<comment type="caution">
    <text evidence="9">Lacks conserved residue(s) required for the propagation of feature annotation.</text>
</comment>
<dbReference type="GO" id="GO:0005886">
    <property type="term" value="C:plasma membrane"/>
    <property type="evidence" value="ECO:0007669"/>
    <property type="project" value="UniProtKB-SubCell"/>
</dbReference>
<dbReference type="OrthoDB" id="8449485at2"/>
<keyword evidence="6 9" id="KW-1133">Transmembrane helix</keyword>
<feature type="transmembrane region" description="Helical" evidence="9">
    <location>
        <begin position="85"/>
        <end position="107"/>
    </location>
</feature>
<dbReference type="GO" id="GO:0015740">
    <property type="term" value="P:C4-dicarboxylate transport"/>
    <property type="evidence" value="ECO:0007669"/>
    <property type="project" value="TreeGrafter"/>
</dbReference>
<accession>A0A285PH63</accession>
<dbReference type="AlphaFoldDB" id="A0A285PH63"/>
<dbReference type="Pfam" id="PF04290">
    <property type="entry name" value="DctQ"/>
    <property type="match status" value="1"/>
</dbReference>
<sequence length="191" mass="22326">MTHFLKFCDRLESYICRFLLVCFVSLLFTQVVSRQIFGTSITWIEELSVFMFVWFVYFGASYAARISAHNRVSFHFRWLPAKVGVWLEAFADLIWVSFNIYFVYLAYDFIFFRMNKFWKAQTLGVELKYIYLVLPIAFALMTIRILQVNYLKLVKGVDIKDPDKIDLPLEDELNDVDGTSATNNTNNGGKA</sequence>
<comment type="similarity">
    <text evidence="8 9">Belongs to the TRAP transporter small permease family.</text>
</comment>
<comment type="subcellular location">
    <subcellularLocation>
        <location evidence="1 9">Cell inner membrane</location>
        <topology evidence="1 9">Multi-pass membrane protein</topology>
    </subcellularLocation>
</comment>
<feature type="domain" description="Tripartite ATP-independent periplasmic transporters DctQ component" evidence="10">
    <location>
        <begin position="24"/>
        <end position="151"/>
    </location>
</feature>
<dbReference type="Proteomes" id="UP000219439">
    <property type="component" value="Unassembled WGS sequence"/>
</dbReference>
<evidence type="ECO:0000256" key="2">
    <source>
        <dbReference type="ARBA" id="ARBA00022448"/>
    </source>
</evidence>
<name>A0A285PH63_9HYPH</name>
<evidence type="ECO:0000256" key="3">
    <source>
        <dbReference type="ARBA" id="ARBA00022475"/>
    </source>
</evidence>
<proteinExistence type="inferred from homology"/>
<evidence type="ECO:0000313" key="12">
    <source>
        <dbReference type="Proteomes" id="UP000219439"/>
    </source>
</evidence>
<dbReference type="EMBL" id="OBEL01000005">
    <property type="protein sequence ID" value="SNZ20623.1"/>
    <property type="molecule type" value="Genomic_DNA"/>
</dbReference>
<keyword evidence="2 9" id="KW-0813">Transport</keyword>